<sequence>MPLQNRVTPTGEIVAAPQRGMFTGNRGIIHDPATRTLLNRRWSSAAWITCVCDFRGRRRDVMATPSWTELFFLDEATALAAGHRPCFLCRREDAEKFRDAWQRGNGVARADAKDIDAALHAERLAGRAKRLHPLPCAIEELSDGAMLQAGVTLQAARNVDRANIADAICYLVVGGRVLLWSFDGYRAVDVALRDAQLLTPPSTLRALAAGYRPRLHLSALQHAPSSS</sequence>
<dbReference type="OrthoDB" id="894286at2"/>
<dbReference type="eggNOG" id="ENOG5031E6R">
    <property type="taxonomic scope" value="Bacteria"/>
</dbReference>
<accession>Q212J0</accession>
<reference evidence="1" key="1">
    <citation type="submission" date="2006-03" db="EMBL/GenBank/DDBJ databases">
        <title>Complete sequence of Rhodopseudomonas palustris BisB18.</title>
        <authorList>
            <consortium name="US DOE Joint Genome Institute"/>
            <person name="Copeland A."/>
            <person name="Lucas S."/>
            <person name="Lapidus A."/>
            <person name="Barry K."/>
            <person name="Detter J.C."/>
            <person name="Glavina del Rio T."/>
            <person name="Hammon N."/>
            <person name="Israni S."/>
            <person name="Dalin E."/>
            <person name="Tice H."/>
            <person name="Pitluck S."/>
            <person name="Chain P."/>
            <person name="Malfatti S."/>
            <person name="Shin M."/>
            <person name="Vergez L."/>
            <person name="Schmutz J."/>
            <person name="Larimer F."/>
            <person name="Land M."/>
            <person name="Hauser L."/>
            <person name="Pelletier D.A."/>
            <person name="Kyrpides N."/>
            <person name="Anderson I."/>
            <person name="Oda Y."/>
            <person name="Harwood C.S."/>
            <person name="Richardson P."/>
        </authorList>
    </citation>
    <scope>NUCLEOTIDE SEQUENCE [LARGE SCALE GENOMIC DNA]</scope>
    <source>
        <strain evidence="1">BisB18</strain>
    </source>
</reference>
<proteinExistence type="predicted"/>
<dbReference type="EMBL" id="CP000301">
    <property type="protein sequence ID" value="ABD88696.1"/>
    <property type="molecule type" value="Genomic_DNA"/>
</dbReference>
<organism evidence="1">
    <name type="scientific">Rhodopseudomonas palustris (strain BisB18)</name>
    <dbReference type="NCBI Taxonomy" id="316056"/>
    <lineage>
        <taxon>Bacteria</taxon>
        <taxon>Pseudomonadati</taxon>
        <taxon>Pseudomonadota</taxon>
        <taxon>Alphaproteobacteria</taxon>
        <taxon>Hyphomicrobiales</taxon>
        <taxon>Nitrobacteraceae</taxon>
        <taxon>Rhodopseudomonas</taxon>
    </lineage>
</organism>
<dbReference type="KEGG" id="rpc:RPC_3154"/>
<dbReference type="RefSeq" id="WP_011473586.1">
    <property type="nucleotide sequence ID" value="NC_007925.1"/>
</dbReference>
<dbReference type="STRING" id="316056.RPC_3154"/>
<name>Q212J0_RHOPB</name>
<protein>
    <submittedName>
        <fullName evidence="1">Uncharacterized protein</fullName>
    </submittedName>
</protein>
<gene>
    <name evidence="1" type="ordered locus">RPC_3154</name>
</gene>
<evidence type="ECO:0000313" key="1">
    <source>
        <dbReference type="EMBL" id="ABD88696.1"/>
    </source>
</evidence>
<dbReference type="AlphaFoldDB" id="Q212J0"/>
<dbReference type="HOGENOM" id="CLU_097546_0_0_5"/>